<feature type="domain" description="Capsule synthesis protein CapA" evidence="2">
    <location>
        <begin position="62"/>
        <end position="285"/>
    </location>
</feature>
<comment type="similarity">
    <text evidence="1">Belongs to the CapA family.</text>
</comment>
<organism evidence="3 4">
    <name type="scientific">Candidatus Kaiserbacteria bacterium RIFCSPHIGHO2_01_FULL_46_22</name>
    <dbReference type="NCBI Taxonomy" id="1798475"/>
    <lineage>
        <taxon>Bacteria</taxon>
        <taxon>Candidatus Kaiseribacteriota</taxon>
    </lineage>
</organism>
<dbReference type="AlphaFoldDB" id="A0A1F6BXY5"/>
<dbReference type="InterPro" id="IPR019079">
    <property type="entry name" value="Capsule_synth_CapA"/>
</dbReference>
<evidence type="ECO:0000313" key="3">
    <source>
        <dbReference type="EMBL" id="OGG41804.1"/>
    </source>
</evidence>
<dbReference type="SMART" id="SM00854">
    <property type="entry name" value="PGA_cap"/>
    <property type="match status" value="1"/>
</dbReference>
<comment type="caution">
    <text evidence="3">The sequence shown here is derived from an EMBL/GenBank/DDBJ whole genome shotgun (WGS) entry which is preliminary data.</text>
</comment>
<reference evidence="3 4" key="1">
    <citation type="journal article" date="2016" name="Nat. Commun.">
        <title>Thousands of microbial genomes shed light on interconnected biogeochemical processes in an aquifer system.</title>
        <authorList>
            <person name="Anantharaman K."/>
            <person name="Brown C.T."/>
            <person name="Hug L.A."/>
            <person name="Sharon I."/>
            <person name="Castelle C.J."/>
            <person name="Probst A.J."/>
            <person name="Thomas B.C."/>
            <person name="Singh A."/>
            <person name="Wilkins M.J."/>
            <person name="Karaoz U."/>
            <person name="Brodie E.L."/>
            <person name="Williams K.H."/>
            <person name="Hubbard S.S."/>
            <person name="Banfield J.F."/>
        </authorList>
    </citation>
    <scope>NUCLEOTIDE SEQUENCE [LARGE SCALE GENOMIC DNA]</scope>
</reference>
<dbReference type="STRING" id="1798475.A2837_01150"/>
<proteinExistence type="inferred from homology"/>
<dbReference type="EMBL" id="MFKO01000002">
    <property type="protein sequence ID" value="OGG41804.1"/>
    <property type="molecule type" value="Genomic_DNA"/>
</dbReference>
<dbReference type="Pfam" id="PF09587">
    <property type="entry name" value="PGA_cap"/>
    <property type="match status" value="1"/>
</dbReference>
<dbReference type="CDD" id="cd07381">
    <property type="entry name" value="MPP_CapA"/>
    <property type="match status" value="1"/>
</dbReference>
<dbReference type="InterPro" id="IPR029052">
    <property type="entry name" value="Metallo-depent_PP-like"/>
</dbReference>
<sequence length="358" mass="40132">MNISLFKTILLGVSIVLLFSATAVVGYSFYQLHFKTLVGESLSIKQGFLEVVYNSAEEDDEKIILTGDIMLARDVERRQSLLSPGHSLSELEDLFKSSIVVGNFEASIPVLHEPTPSMVMKFSVTPQNLDILVQGGLTHLSLANNHSLDHGLLGYENTLTELHERGFVAGGYPVGLSSSSVSYVEANDKKFALVFINATFSYPDTAIWHPFIKQAESSSDAVIVYIHWGDEYELIHNNAQERLAHELIDAGVDLIVGHHPHVVQDIELYKGRLVFYSLGNLVFDQYWNNDVSEGLILELEKVDAMWRAELHPVESRTVKTQPQEMTAEESQAFFRRLAERSDEALYEQILDGSLSLQF</sequence>
<gene>
    <name evidence="3" type="ORF">A2837_01150</name>
</gene>
<dbReference type="Proteomes" id="UP000176322">
    <property type="component" value="Unassembled WGS sequence"/>
</dbReference>
<dbReference type="PANTHER" id="PTHR33393">
    <property type="entry name" value="POLYGLUTAMINE SYNTHESIS ACCESSORY PROTEIN RV0574C-RELATED"/>
    <property type="match status" value="1"/>
</dbReference>
<evidence type="ECO:0000259" key="2">
    <source>
        <dbReference type="SMART" id="SM00854"/>
    </source>
</evidence>
<evidence type="ECO:0000256" key="1">
    <source>
        <dbReference type="ARBA" id="ARBA00005662"/>
    </source>
</evidence>
<protein>
    <recommendedName>
        <fullName evidence="2">Capsule synthesis protein CapA domain-containing protein</fullName>
    </recommendedName>
</protein>
<evidence type="ECO:0000313" key="4">
    <source>
        <dbReference type="Proteomes" id="UP000176322"/>
    </source>
</evidence>
<dbReference type="InterPro" id="IPR052169">
    <property type="entry name" value="CW_Biosynth-Accessory"/>
</dbReference>
<name>A0A1F6BXY5_9BACT</name>
<dbReference type="PANTHER" id="PTHR33393:SF11">
    <property type="entry name" value="POLYGLUTAMINE SYNTHESIS ACCESSORY PROTEIN RV0574C-RELATED"/>
    <property type="match status" value="1"/>
</dbReference>
<dbReference type="SUPFAM" id="SSF56300">
    <property type="entry name" value="Metallo-dependent phosphatases"/>
    <property type="match status" value="1"/>
</dbReference>
<accession>A0A1F6BXY5</accession>
<dbReference type="Gene3D" id="3.60.21.10">
    <property type="match status" value="1"/>
</dbReference>